<dbReference type="InterPro" id="IPR013783">
    <property type="entry name" value="Ig-like_fold"/>
</dbReference>
<dbReference type="Gene3D" id="2.60.40.10">
    <property type="entry name" value="Immunoglobulins"/>
    <property type="match status" value="2"/>
</dbReference>
<protein>
    <submittedName>
        <fullName evidence="5">Malectin domain-containing carbohydrate-binding protein</fullName>
    </submittedName>
</protein>
<accession>A0AAU6P1C8</accession>
<dbReference type="PANTHER" id="PTHR24273:SF32">
    <property type="entry name" value="HYALIN"/>
    <property type="match status" value="1"/>
</dbReference>
<evidence type="ECO:0000256" key="3">
    <source>
        <dbReference type="SAM" id="SignalP"/>
    </source>
</evidence>
<dbReference type="KEGG" id="mcaa:R3L15_03665"/>
<dbReference type="Proteomes" id="UP001368318">
    <property type="component" value="Chromosome"/>
</dbReference>
<dbReference type="InterPro" id="IPR003410">
    <property type="entry name" value="HYR_dom"/>
</dbReference>
<proteinExistence type="predicted"/>
<dbReference type="Pfam" id="PF11721">
    <property type="entry name" value="Malectin"/>
    <property type="match status" value="1"/>
</dbReference>
<evidence type="ECO:0000313" key="7">
    <source>
        <dbReference type="Proteomes" id="UP001368318"/>
    </source>
</evidence>
<feature type="region of interest" description="Disordered" evidence="2">
    <location>
        <begin position="581"/>
        <end position="617"/>
    </location>
</feature>
<feature type="chain" id="PRO_5044712878" evidence="3">
    <location>
        <begin position="26"/>
        <end position="1519"/>
    </location>
</feature>
<evidence type="ECO:0000256" key="1">
    <source>
        <dbReference type="ARBA" id="ARBA00022737"/>
    </source>
</evidence>
<keyword evidence="3" id="KW-0732">Signal</keyword>
<dbReference type="RefSeq" id="WP_338733296.1">
    <property type="nucleotide sequence ID" value="NZ_CP136924.1"/>
</dbReference>
<keyword evidence="1" id="KW-0677">Repeat</keyword>
<evidence type="ECO:0000313" key="6">
    <source>
        <dbReference type="EMBL" id="WXA13973.1"/>
    </source>
</evidence>
<dbReference type="Gene3D" id="2.120.10.30">
    <property type="entry name" value="TolB, C-terminal domain"/>
    <property type="match status" value="1"/>
</dbReference>
<keyword evidence="7" id="KW-1185">Reference proteome</keyword>
<organism evidence="5 7">
    <name type="scientific">Mangrovimonas cancribranchiae</name>
    <dbReference type="NCBI Taxonomy" id="3080055"/>
    <lineage>
        <taxon>Bacteria</taxon>
        <taxon>Pseudomonadati</taxon>
        <taxon>Bacteroidota</taxon>
        <taxon>Flavobacteriia</taxon>
        <taxon>Flavobacteriales</taxon>
        <taxon>Flavobacteriaceae</taxon>
        <taxon>Mangrovimonas</taxon>
    </lineage>
</organism>
<dbReference type="PROSITE" id="PS50825">
    <property type="entry name" value="HYR"/>
    <property type="match status" value="1"/>
</dbReference>
<feature type="compositionally biased region" description="Polar residues" evidence="2">
    <location>
        <begin position="591"/>
        <end position="609"/>
    </location>
</feature>
<feature type="signal peptide" evidence="3">
    <location>
        <begin position="1"/>
        <end position="25"/>
    </location>
</feature>
<dbReference type="InterPro" id="IPR021720">
    <property type="entry name" value="Malectin_dom"/>
</dbReference>
<gene>
    <name evidence="6" type="ORF">R3L15_03665</name>
    <name evidence="5" type="ORF">R3L16_03730</name>
</gene>
<dbReference type="Gene3D" id="2.60.120.430">
    <property type="entry name" value="Galactose-binding lectin"/>
    <property type="match status" value="1"/>
</dbReference>
<dbReference type="Gene3D" id="2.60.40.4130">
    <property type="match status" value="1"/>
</dbReference>
<dbReference type="Pfam" id="PF02494">
    <property type="entry name" value="HYR"/>
    <property type="match status" value="1"/>
</dbReference>
<dbReference type="InterPro" id="IPR011042">
    <property type="entry name" value="6-blade_b-propeller_TolB-like"/>
</dbReference>
<feature type="domain" description="HYR" evidence="4">
    <location>
        <begin position="1279"/>
        <end position="1366"/>
    </location>
</feature>
<dbReference type="EMBL" id="CP136924">
    <property type="protein sequence ID" value="WXA03604.1"/>
    <property type="molecule type" value="Genomic_DNA"/>
</dbReference>
<dbReference type="PANTHER" id="PTHR24273">
    <property type="entry name" value="FI04643P-RELATED"/>
    <property type="match status" value="1"/>
</dbReference>
<name>A0AAU6P1C8_9FLAO</name>
<reference evidence="5 7" key="1">
    <citation type="submission" date="2023-10" db="EMBL/GenBank/DDBJ databases">
        <title>Culture-based analysis of two novel bacteria associated with mangrove crab gills.</title>
        <authorList>
            <person name="Yang X."/>
            <person name="Garuglieri E."/>
            <person name="Van Goethem M.W."/>
            <person name="Fusi M."/>
            <person name="Marasco R."/>
            <person name="Daffonchio D.G."/>
        </authorList>
    </citation>
    <scope>NUCLEOTIDE SEQUENCE [LARGE SCALE GENOMIC DNA]</scope>
    <source>
        <strain evidence="6">UG2-1</strain>
        <strain evidence="5">UG2-2</strain>
        <strain evidence="7">UG2_2</strain>
    </source>
</reference>
<sequence length="1519" mass="163692">MKPLSYNKILTATCLTFVLSFFSHAQTISFSSSGLVNGNILNPTSLQFGPDNRLYVAQQNGTIWAYTIERDAASQGNGTYTATAIEEINHIKIGVPNHDDLGNFNPSQQRLITGILVKGTPTNPIIYVTSSDYLLGGGSAGNDTNLDTNSSTISKLEWDGSAWAKVDLVRGLPRCEENHAINGMQMFERNGNTYLLVAQGGQTNKGAPSNNFAATPEYFFSGSMLIVDITQLENMPIYNDPRTNTDYIYDLPTLNDPSPSRPDIDNTHPEFPYPVGHPMYNATIDLGDPFGGNNSLNQAIPEPGGPVQVFAPGFRNAYDVLVTENGRIYTSDNGPNSLWGGLPKIYDINTDVFLGDQSTITYDPNNHYITNELNESGSSLVGDPLHYVGTINDSNGTYYGGHPIPILAFPSRAKVIAYENSGGSWIPIETHDLEELISGISGYFNTDFLITDFPDQPHIGEYLLDEPVGSPKVNILDVINSSTNGIAEYTASNFGGAMQGNILTASFNGDINRYVLNATGDTVLEYEATFNGFGSIPLDVIAQSDNDIFPGTVWAATYGSNSITVFEPAEIECYQPNDPEYNASADYDNDGYSNQDEIDNGSNICSQSSKPKDFDGDFISDLNDDDDDNDGILDVNDPFPIDPDNGMNTTLPINRPFWNNDPGTGFFGLGFTGLMLNPTGATDYLTQFNENDMSFGGAAGKATVDSVSGGDALENLNSQEYGFQFGFNTSNLTNSFTIHTKVESPFFGSGGSQNDPVDFQSYGIQFGTGDQDNYLKIVIMTGTSNADTEHGIQVLLEDNGVVTSDTKYDITDMLLSGSVYLYASIDPILQTAQPYYSIDGGNTLTLLGSPMTLPASFFDVSDNIGMAVGLISTSRSSTTPNPFTATWDYIEVYENQDGLLTTSPETVDFGLTPVLNTQRTKSVTITNAGGPTDSAITITQLNFSGDDATLFSSDISLPLNIPPSASIDIPIDFSSDGLIGIKNAQLEIVHSGTSTTLVNLIGHLTDIYSPLVRINCGGPEVLSTDNGPNWEDNTTIVGASFVVNRGTSYSISSIDPAFKDPSIPNYISNSEYNDVMRYELSNSDPEELMTYSITLPNGDYIVNLYFTNLYNGTPNPGERIEHVDIEGVRQIESLDPVGEFGHRIAGMVQRNVSLNDGVLDISFVHELQNPLVNAIEILAVTYPEIEIEPISDVTSCELEVSDFQAEASGGNPLDNITYSISGQPLGTDIEPTNGLIFGQIDESAVNGGPNSDGVYIVTVTASKPGSLSKSRSFTWTILDDTEAPIITCPEAIIEQVVSGTTETNVNIITPTATDNCSTEITYTGIRSDGMSLNDLYPLGDTTITWTATDASGNTSVSCDQLITVEVGFYTVDLIVSLQGRTDYSGNYNIVIYDINDLVTPIITETETADTAGNILLSSTLESGSYKILVKHPMFLQRALSVTISENINETVPLLLAGDVNNDNIVDIFDFGVLSGTFGLIEGDLDYNSSADFNGDAGVFINDFGLLSGNFSVAGEDQNN</sequence>
<evidence type="ECO:0000256" key="2">
    <source>
        <dbReference type="SAM" id="MobiDB-lite"/>
    </source>
</evidence>
<dbReference type="EMBL" id="CP136925">
    <property type="protein sequence ID" value="WXA13973.1"/>
    <property type="molecule type" value="Genomic_DNA"/>
</dbReference>
<evidence type="ECO:0000313" key="5">
    <source>
        <dbReference type="EMBL" id="WXA03604.1"/>
    </source>
</evidence>
<evidence type="ECO:0000259" key="4">
    <source>
        <dbReference type="PROSITE" id="PS50825"/>
    </source>
</evidence>